<dbReference type="Gene3D" id="1.10.1060.10">
    <property type="entry name" value="Alpha-helical ferredoxin"/>
    <property type="match status" value="1"/>
</dbReference>
<dbReference type="InterPro" id="IPR019575">
    <property type="entry name" value="Nuop51_4Fe4S-bd"/>
</dbReference>
<dbReference type="InterPro" id="IPR023753">
    <property type="entry name" value="FAD/NAD-binding_dom"/>
</dbReference>
<dbReference type="GO" id="GO:0051539">
    <property type="term" value="F:4 iron, 4 sulfur cluster binding"/>
    <property type="evidence" value="ECO:0007669"/>
    <property type="project" value="InterPro"/>
</dbReference>
<organism evidence="2 3">
    <name type="scientific">Butyricicoccus porcorum</name>
    <dbReference type="NCBI Taxonomy" id="1945634"/>
    <lineage>
        <taxon>Bacteria</taxon>
        <taxon>Bacillati</taxon>
        <taxon>Bacillota</taxon>
        <taxon>Clostridia</taxon>
        <taxon>Eubacteriales</taxon>
        <taxon>Butyricicoccaceae</taxon>
        <taxon>Butyricicoccus</taxon>
    </lineage>
</organism>
<dbReference type="PRINTS" id="PR00419">
    <property type="entry name" value="ADXRDTASE"/>
</dbReference>
<dbReference type="Pfam" id="PF07992">
    <property type="entry name" value="Pyr_redox_2"/>
    <property type="match status" value="1"/>
</dbReference>
<feature type="domain" description="NADH-ubiquinone oxidoreductase 51kDa subunit iron-sulphur binding" evidence="1">
    <location>
        <begin position="37"/>
        <end position="82"/>
    </location>
</feature>
<comment type="caution">
    <text evidence="2">The sequence shown here is derived from an EMBL/GenBank/DDBJ whole genome shotgun (WGS) entry which is preliminary data.</text>
</comment>
<dbReference type="SUPFAM" id="SSF140490">
    <property type="entry name" value="Nqo1C-terminal domain-like"/>
    <property type="match status" value="1"/>
</dbReference>
<dbReference type="OrthoDB" id="9803192at2"/>
<name>A0A252F6C6_9FIRM</name>
<protein>
    <submittedName>
        <fullName evidence="2">Glutamate synthase</fullName>
    </submittedName>
</protein>
<dbReference type="NCBIfam" id="NF009410">
    <property type="entry name" value="PRK12771.1"/>
    <property type="match status" value="1"/>
</dbReference>
<dbReference type="AlphaFoldDB" id="A0A252F6C6"/>
<dbReference type="SMART" id="SM00928">
    <property type="entry name" value="NADH_4Fe-4S"/>
    <property type="match status" value="1"/>
</dbReference>
<dbReference type="SUPFAM" id="SSF51971">
    <property type="entry name" value="Nucleotide-binding domain"/>
    <property type="match status" value="1"/>
</dbReference>
<dbReference type="InterPro" id="IPR037207">
    <property type="entry name" value="Nuop51_4Fe4S-bd_sf"/>
</dbReference>
<accession>A0A252F6C6</accession>
<dbReference type="InterPro" id="IPR036188">
    <property type="entry name" value="FAD/NAD-bd_sf"/>
</dbReference>
<dbReference type="Pfam" id="PF14691">
    <property type="entry name" value="Fer4_20"/>
    <property type="match status" value="1"/>
</dbReference>
<dbReference type="Pfam" id="PF10589">
    <property type="entry name" value="NADH_4Fe-4S"/>
    <property type="match status" value="1"/>
</dbReference>
<reference evidence="2 3" key="1">
    <citation type="submission" date="2017-05" db="EMBL/GenBank/DDBJ databases">
        <title>Butyricicoccus porcorum sp. nov. a butyrate-producing bacterium from the swine intestinal tract.</title>
        <authorList>
            <person name="Trachsel J."/>
            <person name="Humphrey S."/>
            <person name="Allen H.K."/>
        </authorList>
    </citation>
    <scope>NUCLEOTIDE SEQUENCE [LARGE SCALE GENOMIC DNA]</scope>
    <source>
        <strain evidence="2">BB10</strain>
    </source>
</reference>
<dbReference type="EMBL" id="NHOC01000002">
    <property type="protein sequence ID" value="OUM21329.1"/>
    <property type="molecule type" value="Genomic_DNA"/>
</dbReference>
<evidence type="ECO:0000259" key="1">
    <source>
        <dbReference type="SMART" id="SM00928"/>
    </source>
</evidence>
<evidence type="ECO:0000313" key="2">
    <source>
        <dbReference type="EMBL" id="OUM21329.1"/>
    </source>
</evidence>
<dbReference type="InterPro" id="IPR028261">
    <property type="entry name" value="DPD_II"/>
</dbReference>
<dbReference type="GO" id="GO:0016491">
    <property type="term" value="F:oxidoreductase activity"/>
    <property type="evidence" value="ECO:0007669"/>
    <property type="project" value="InterPro"/>
</dbReference>
<dbReference type="InterPro" id="IPR009051">
    <property type="entry name" value="Helical_ferredxn"/>
</dbReference>
<proteinExistence type="predicted"/>
<dbReference type="PANTHER" id="PTHR42783:SF3">
    <property type="entry name" value="GLUTAMATE SYNTHASE [NADPH] SMALL CHAIN-RELATED"/>
    <property type="match status" value="1"/>
</dbReference>
<gene>
    <name evidence="2" type="ORF">CBW42_01805</name>
</gene>
<dbReference type="PANTHER" id="PTHR42783">
    <property type="entry name" value="GLUTAMATE SYNTHASE [NADPH] SMALL CHAIN"/>
    <property type="match status" value="1"/>
</dbReference>
<keyword evidence="3" id="KW-1185">Reference proteome</keyword>
<dbReference type="Gene3D" id="3.50.50.60">
    <property type="entry name" value="FAD/NAD(P)-binding domain"/>
    <property type="match status" value="2"/>
</dbReference>
<sequence>MSRLSLETPNQAQTVVESLYKDLERRIAASPPGLCPVDISLGFLKLCHAQTCGKCSPCRIGLGQLARLMDDVLSERATLETIDRIEKTAKTIADTADCAIGYEAANMVLRGVQGFRDDYVEHVTNNRCTSGLTQPVPCVALCPAHVDVPGYIALVRAGRYEDAVKLIRKDNPFPTACAFVCEHPCEARCRRNMVDDAVNICGIKHFAVTHALHVAPVANQPSTGKRIAIIGGGPGGLSCAFYLQLMGHHAVVYEQRPQLGGMLRYGIPRYRLPEDMLNNDIDVILSTGVEVHTDISVGRDISFHEIEDQYDAVFLCIGAHIDRKIGIPGESSIGVVSAVEMLRDIGEGNPPDFTGKRVCVIGGGNVSMDATRTALRLGASSVTTVYRRRVDDMTALSEEIEEAAAEGATILPLQAPVRIERDEDGHVTALITQPQQIGPVGRDGRPKPVAANKPEQAIPCDIVIVAIGQGIDSKAFTAAGVATNRDRISALPDSFVEGSPKVFAGGDAVTGPSTVIRAIAAGKVAAANIDNFLGYNHVIHAAVEDIPEAPLSPAPACGRVNLRTRPACDCVANFDDIKEPMTEDEVLQEASRCLRCDHYGYGNFRGGRMRQW</sequence>
<dbReference type="RefSeq" id="WP_087017162.1">
    <property type="nucleotide sequence ID" value="NZ_CP178353.1"/>
</dbReference>
<dbReference type="Proteomes" id="UP000194903">
    <property type="component" value="Unassembled WGS sequence"/>
</dbReference>
<evidence type="ECO:0000313" key="3">
    <source>
        <dbReference type="Proteomes" id="UP000194903"/>
    </source>
</evidence>
<dbReference type="SUPFAM" id="SSF46548">
    <property type="entry name" value="alpha-helical ferredoxin"/>
    <property type="match status" value="2"/>
</dbReference>